<dbReference type="EMBL" id="CP000733">
    <property type="protein sequence ID" value="ABS76879.1"/>
    <property type="molecule type" value="Genomic_DNA"/>
</dbReference>
<dbReference type="AlphaFoldDB" id="A9KFN3"/>
<proteinExistence type="predicted"/>
<accession>A9KFN3</accession>
<evidence type="ECO:0000313" key="2">
    <source>
        <dbReference type="EMBL" id="ABS76879.1"/>
    </source>
</evidence>
<gene>
    <name evidence="2" type="ordered locus">CBUD_1266</name>
</gene>
<name>A9KFN3_COXBN</name>
<dbReference type="KEGG" id="cbd:CBUD_1266"/>
<evidence type="ECO:0000313" key="3">
    <source>
        <dbReference type="Proteomes" id="UP000008555"/>
    </source>
</evidence>
<dbReference type="RefSeq" id="WP_010958050.1">
    <property type="nucleotide sequence ID" value="NC_009727.1"/>
</dbReference>
<reference evidence="2 3" key="1">
    <citation type="journal article" date="2009" name="Infect. Immun.">
        <title>Comparative genomics reveal extensive transposon-mediated genomic plasticity and diversity among potential effector proteins within the genus Coxiella.</title>
        <authorList>
            <person name="Beare P.A."/>
            <person name="Unsworth N."/>
            <person name="Andoh M."/>
            <person name="Voth D.E."/>
            <person name="Omsland A."/>
            <person name="Gilk S.D."/>
            <person name="Williams K.P."/>
            <person name="Sobral B.W."/>
            <person name="Kupko J.J.III."/>
            <person name="Porcella S.F."/>
            <person name="Samuel J.E."/>
            <person name="Heinzen R.A."/>
        </authorList>
    </citation>
    <scope>NUCLEOTIDE SEQUENCE [LARGE SCALE GENOMIC DNA]</scope>
    <source>
        <strain evidence="2 3">Dugway 5J108-111</strain>
    </source>
</reference>
<sequence>MKKHFRLILILLLNISLGAAYADKLTKEVCWHQLWRPDGAYWSYFAPGKSDPTVECLAMGEKQCTIQIGSDNPGASAPFYGGVNQPKGGWQVYKVYQSLDALFSDVNQGELKKAYNKCKNKK</sequence>
<protein>
    <recommendedName>
        <fullName evidence="4">Secreted protein</fullName>
    </recommendedName>
</protein>
<keyword evidence="1" id="KW-0732">Signal</keyword>
<dbReference type="HOGENOM" id="CLU_2232090_0_0_6"/>
<feature type="chain" id="PRO_5002740175" description="Secreted protein" evidence="1">
    <location>
        <begin position="23"/>
        <end position="122"/>
    </location>
</feature>
<feature type="signal peptide" evidence="1">
    <location>
        <begin position="1"/>
        <end position="22"/>
    </location>
</feature>
<dbReference type="Proteomes" id="UP000008555">
    <property type="component" value="Chromosome"/>
</dbReference>
<evidence type="ECO:0008006" key="4">
    <source>
        <dbReference type="Google" id="ProtNLM"/>
    </source>
</evidence>
<organism evidence="2 3">
    <name type="scientific">Coxiella burnetii (strain Dugway 5J108-111)</name>
    <dbReference type="NCBI Taxonomy" id="434922"/>
    <lineage>
        <taxon>Bacteria</taxon>
        <taxon>Pseudomonadati</taxon>
        <taxon>Pseudomonadota</taxon>
        <taxon>Gammaproteobacteria</taxon>
        <taxon>Legionellales</taxon>
        <taxon>Coxiellaceae</taxon>
        <taxon>Coxiella</taxon>
    </lineage>
</organism>
<evidence type="ECO:0000256" key="1">
    <source>
        <dbReference type="SAM" id="SignalP"/>
    </source>
</evidence>